<gene>
    <name evidence="2" type="ORF">DTER00134_LOCUS12077</name>
</gene>
<feature type="chain" id="PRO_5031486614" evidence="1">
    <location>
        <begin position="23"/>
        <end position="112"/>
    </location>
</feature>
<feature type="signal peptide" evidence="1">
    <location>
        <begin position="1"/>
        <end position="22"/>
    </location>
</feature>
<proteinExistence type="predicted"/>
<dbReference type="AlphaFoldDB" id="A0A7S3QYL8"/>
<evidence type="ECO:0000256" key="1">
    <source>
        <dbReference type="SAM" id="SignalP"/>
    </source>
</evidence>
<dbReference type="EMBL" id="HBIP01020338">
    <property type="protein sequence ID" value="CAE0497004.1"/>
    <property type="molecule type" value="Transcribed_RNA"/>
</dbReference>
<name>A0A7S3QYL8_DUNTE</name>
<evidence type="ECO:0000313" key="2">
    <source>
        <dbReference type="EMBL" id="CAE0497004.1"/>
    </source>
</evidence>
<protein>
    <submittedName>
        <fullName evidence="2">Uncharacterized protein</fullName>
    </submittedName>
</protein>
<sequence>MSNAANEELLVVFFFLCRASHAEMYTATLMLLHCLHLFYEHAFPVQRIFAPCPQVAHFQEMLHRNRANPSLASQIAQRLKDVQAELASEISEQARMSKSITGKDNQKKMMKF</sequence>
<accession>A0A7S3QYL8</accession>
<keyword evidence="1" id="KW-0732">Signal</keyword>
<organism evidence="2">
    <name type="scientific">Dunaliella tertiolecta</name>
    <name type="common">Green alga</name>
    <dbReference type="NCBI Taxonomy" id="3047"/>
    <lineage>
        <taxon>Eukaryota</taxon>
        <taxon>Viridiplantae</taxon>
        <taxon>Chlorophyta</taxon>
        <taxon>core chlorophytes</taxon>
        <taxon>Chlorophyceae</taxon>
        <taxon>CS clade</taxon>
        <taxon>Chlamydomonadales</taxon>
        <taxon>Dunaliellaceae</taxon>
        <taxon>Dunaliella</taxon>
    </lineage>
</organism>
<reference evidence="2" key="1">
    <citation type="submission" date="2021-01" db="EMBL/GenBank/DDBJ databases">
        <authorList>
            <person name="Corre E."/>
            <person name="Pelletier E."/>
            <person name="Niang G."/>
            <person name="Scheremetjew M."/>
            <person name="Finn R."/>
            <person name="Kale V."/>
            <person name="Holt S."/>
            <person name="Cochrane G."/>
            <person name="Meng A."/>
            <person name="Brown T."/>
            <person name="Cohen L."/>
        </authorList>
    </citation>
    <scope>NUCLEOTIDE SEQUENCE</scope>
    <source>
        <strain evidence="2">CCMP1320</strain>
    </source>
</reference>